<dbReference type="Pfam" id="PF02494">
    <property type="entry name" value="HYR"/>
    <property type="match status" value="3"/>
</dbReference>
<dbReference type="PROSITE" id="PS50825">
    <property type="entry name" value="HYR"/>
    <property type="match status" value="2"/>
</dbReference>
<feature type="domain" description="PKD" evidence="2">
    <location>
        <begin position="423"/>
        <end position="474"/>
    </location>
</feature>
<keyword evidence="5" id="KW-1185">Reference proteome</keyword>
<dbReference type="InterPro" id="IPR035986">
    <property type="entry name" value="PKD_dom_sf"/>
</dbReference>
<evidence type="ECO:0000259" key="3">
    <source>
        <dbReference type="PROSITE" id="PS50825"/>
    </source>
</evidence>
<dbReference type="RefSeq" id="WP_143189484.1">
    <property type="nucleotide sequence ID" value="NZ_FOPC01000003.1"/>
</dbReference>
<feature type="domain" description="HYR" evidence="3">
    <location>
        <begin position="30"/>
        <end position="113"/>
    </location>
</feature>
<evidence type="ECO:0000259" key="2">
    <source>
        <dbReference type="PROSITE" id="PS50093"/>
    </source>
</evidence>
<sequence>VFPVGTTTVTYTVTDIHGNEEKASFTVTVTDLEKPVISCPSNFSTTVEFGQTGKAITYDLPTATDNCGEPNLELISGFGSGEVFPLGMTTVIYRATDVSGNIADCSFTVTITESSDNENPVINDCPTNINISNDQGSCEAVVNWTAPTATDNSGSVTLTNNFEPGSVFPVGITEVIYTAKDAAGNQVTCRFNVTVLDSELPTVFTRNREFAIDEDQTLILSSTDLDDGSSDNCGILNYQLSQTNFTALNKGENVVTLTVNDINGNQGSATAIVTISINSVDVGDLDSDEDGFTPNQGDCDDSDATVYPGAPELCDGKDNDCDGDIDEGVQTAYYIDADGDGYGDQNAEPAFYCLAPIGYVNNNLDCDDADPLANPDNPDLCDQDPCAEPIEIVSISGPLDPVQINNPIYVSALVSADVVEAKWIWDNGEETILTEPFDNYSATYTYSTPGVYQIRLILIDACGNETVGLTDLAVIFDPDGGFITGGGWIWSPKGAYLNYPDAEGRANFGFVAKYRKGKNIVDGNTEFQFRNGNLNFNSTSHEDMSLVITGHKGIYKGAGKINGIEGYSFMVSAIDGNLKDPIEADKFRIKIWETSSGKMLYDNQLGSADNEDATTDISGGSIVIHQAKKGKNMSIDSNSLLTVPWNTPFDSLAKYDFDLLGYENPIEVNWNVEDYNGLVPGYYQISGKPKTLVLNRLMEDMIKMNVLVENKPLPLDIELDLNILPEKVLKDQVLATLQTIDPIDTIHSYQLIDNEYVYLNGGQIQWKGEEGRVKAHVTLKVISTDRANQSIERNLTLMMPDLPINLQVYPNPSTRYATIRVDFSGEAPVIIKVFDATGRLVMEEETVQSNNYERLIDIELLSNGMYQVQVQIGQFILTKRLVKQN</sequence>
<organism evidence="4 5">
    <name type="scientific">Algoriphagus hitonicola</name>
    <dbReference type="NCBI Taxonomy" id="435880"/>
    <lineage>
        <taxon>Bacteria</taxon>
        <taxon>Pseudomonadati</taxon>
        <taxon>Bacteroidota</taxon>
        <taxon>Cytophagia</taxon>
        <taxon>Cytophagales</taxon>
        <taxon>Cyclobacteriaceae</taxon>
        <taxon>Algoriphagus</taxon>
    </lineage>
</organism>
<feature type="non-terminal residue" evidence="4">
    <location>
        <position position="1"/>
    </location>
</feature>
<reference evidence="5" key="1">
    <citation type="submission" date="2016-10" db="EMBL/GenBank/DDBJ databases">
        <authorList>
            <person name="Varghese N."/>
            <person name="Submissions S."/>
        </authorList>
    </citation>
    <scope>NUCLEOTIDE SEQUENCE [LARGE SCALE GENOMIC DNA]</scope>
    <source>
        <strain evidence="5">DSM 19315</strain>
    </source>
</reference>
<dbReference type="AlphaFoldDB" id="A0A1I2RM76"/>
<dbReference type="PANTHER" id="PTHR24273:SF32">
    <property type="entry name" value="HYALIN"/>
    <property type="match status" value="1"/>
</dbReference>
<gene>
    <name evidence="4" type="ORF">SAMN04487988_103321</name>
</gene>
<dbReference type="EMBL" id="FOPC01000003">
    <property type="protein sequence ID" value="SFG41648.1"/>
    <property type="molecule type" value="Genomic_DNA"/>
</dbReference>
<evidence type="ECO:0000256" key="1">
    <source>
        <dbReference type="ARBA" id="ARBA00022737"/>
    </source>
</evidence>
<dbReference type="InterPro" id="IPR021655">
    <property type="entry name" value="Put_metal-bd"/>
</dbReference>
<dbReference type="Proteomes" id="UP000199642">
    <property type="component" value="Unassembled WGS sequence"/>
</dbReference>
<dbReference type="CDD" id="cd00146">
    <property type="entry name" value="PKD"/>
    <property type="match status" value="1"/>
</dbReference>
<dbReference type="Pfam" id="PF18962">
    <property type="entry name" value="Por_Secre_tail"/>
    <property type="match status" value="1"/>
</dbReference>
<dbReference type="OrthoDB" id="1121493at2"/>
<dbReference type="InterPro" id="IPR013783">
    <property type="entry name" value="Ig-like_fold"/>
</dbReference>
<dbReference type="Pfam" id="PF00801">
    <property type="entry name" value="PKD"/>
    <property type="match status" value="1"/>
</dbReference>
<dbReference type="STRING" id="435880.SAMN04487988_103321"/>
<dbReference type="InterPro" id="IPR026444">
    <property type="entry name" value="Secre_tail"/>
</dbReference>
<proteinExistence type="predicted"/>
<accession>A0A1I2RM76</accession>
<dbReference type="NCBIfam" id="TIGR04183">
    <property type="entry name" value="Por_Secre_tail"/>
    <property type="match status" value="1"/>
</dbReference>
<keyword evidence="1" id="KW-0677">Repeat</keyword>
<dbReference type="PANTHER" id="PTHR24273">
    <property type="entry name" value="FI04643P-RELATED"/>
    <property type="match status" value="1"/>
</dbReference>
<feature type="domain" description="HYR" evidence="3">
    <location>
        <begin position="115"/>
        <end position="197"/>
    </location>
</feature>
<dbReference type="Gene3D" id="2.60.40.10">
    <property type="entry name" value="Immunoglobulins"/>
    <property type="match status" value="1"/>
</dbReference>
<evidence type="ECO:0000313" key="5">
    <source>
        <dbReference type="Proteomes" id="UP000199642"/>
    </source>
</evidence>
<dbReference type="SUPFAM" id="SSF49299">
    <property type="entry name" value="PKD domain"/>
    <property type="match status" value="1"/>
</dbReference>
<dbReference type="PROSITE" id="PS50093">
    <property type="entry name" value="PKD"/>
    <property type="match status" value="1"/>
</dbReference>
<protein>
    <submittedName>
        <fullName evidence="4">Por secretion system C-terminal sorting domain-containing protein</fullName>
    </submittedName>
</protein>
<evidence type="ECO:0000313" key="4">
    <source>
        <dbReference type="EMBL" id="SFG41648.1"/>
    </source>
</evidence>
<name>A0A1I2RM76_9BACT</name>
<dbReference type="InterPro" id="IPR000601">
    <property type="entry name" value="PKD_dom"/>
</dbReference>
<dbReference type="Pfam" id="PF11617">
    <property type="entry name" value="Cu-binding_MopE"/>
    <property type="match status" value="2"/>
</dbReference>
<dbReference type="InterPro" id="IPR003410">
    <property type="entry name" value="HYR_dom"/>
</dbReference>